<dbReference type="EMBL" id="CP060394">
    <property type="protein sequence ID" value="QNI31181.1"/>
    <property type="molecule type" value="Genomic_DNA"/>
</dbReference>
<dbReference type="InterPro" id="IPR010699">
    <property type="entry name" value="DUF1275"/>
</dbReference>
<feature type="transmembrane region" description="Helical" evidence="1">
    <location>
        <begin position="204"/>
        <end position="222"/>
    </location>
</feature>
<sequence>MWKALTADSILPYALLGMTAVTGLVDAVSFLSFGHVFTANMTGNIVLLAFASTGVPQVSLAGSMTALLGFLAGAAVGGRIMAGASAVVQLRAASSVFALEIVFLAGATLAALGYSVVSSPHFLRLYAMIACTAIAMGMRNAAVRKLAVPDLTTTVLTLTITGLAADSSLAGGTNPRWQRRIAAVVAMFAGAALGSITLRHSVFMALAFSVVLSSLCSLALLISSRLPCAKKRTEKD</sequence>
<dbReference type="RefSeq" id="WP_186741607.1">
    <property type="nucleotide sequence ID" value="NZ_CP060394.1"/>
</dbReference>
<keyword evidence="1" id="KW-0472">Membrane</keyword>
<feature type="transmembrane region" description="Helical" evidence="1">
    <location>
        <begin position="123"/>
        <end position="142"/>
    </location>
</feature>
<dbReference type="Proteomes" id="UP000515312">
    <property type="component" value="Chromosome"/>
</dbReference>
<feature type="transmembrane region" description="Helical" evidence="1">
    <location>
        <begin position="181"/>
        <end position="198"/>
    </location>
</feature>
<dbReference type="AlphaFoldDB" id="A0A7G8BF61"/>
<evidence type="ECO:0000313" key="2">
    <source>
        <dbReference type="EMBL" id="QNI31181.1"/>
    </source>
</evidence>
<keyword evidence="3" id="KW-1185">Reference proteome</keyword>
<dbReference type="Pfam" id="PF06912">
    <property type="entry name" value="DUF1275"/>
    <property type="match status" value="1"/>
</dbReference>
<dbReference type="PANTHER" id="PTHR37314">
    <property type="entry name" value="SLR0142 PROTEIN"/>
    <property type="match status" value="1"/>
</dbReference>
<reference evidence="2 3" key="1">
    <citation type="submission" date="2020-08" db="EMBL/GenBank/DDBJ databases">
        <title>Edaphobacter telluris sp. nov. and Acidobacterium dinghuensis sp. nov., two acidobacteria isolated from forest soil.</title>
        <authorList>
            <person name="Fu J."/>
            <person name="Qiu L."/>
        </authorList>
    </citation>
    <scope>NUCLEOTIDE SEQUENCE [LARGE SCALE GENOMIC DNA]</scope>
    <source>
        <strain evidence="2">4Y35</strain>
    </source>
</reference>
<dbReference type="PANTHER" id="PTHR37314:SF4">
    <property type="entry name" value="UPF0700 TRANSMEMBRANE PROTEIN YOAK"/>
    <property type="match status" value="1"/>
</dbReference>
<dbReference type="KEGG" id="adin:H7849_19085"/>
<proteinExistence type="predicted"/>
<organism evidence="2 3">
    <name type="scientific">Alloacidobacterium dinghuense</name>
    <dbReference type="NCBI Taxonomy" id="2763107"/>
    <lineage>
        <taxon>Bacteria</taxon>
        <taxon>Pseudomonadati</taxon>
        <taxon>Acidobacteriota</taxon>
        <taxon>Terriglobia</taxon>
        <taxon>Terriglobales</taxon>
        <taxon>Acidobacteriaceae</taxon>
        <taxon>Alloacidobacterium</taxon>
    </lineage>
</organism>
<protein>
    <submittedName>
        <fullName evidence="2">DUF1275 domain-containing protein</fullName>
    </submittedName>
</protein>
<keyword evidence="1" id="KW-0812">Transmembrane</keyword>
<name>A0A7G8BF61_9BACT</name>
<feature type="transmembrane region" description="Helical" evidence="1">
    <location>
        <begin position="12"/>
        <end position="37"/>
    </location>
</feature>
<accession>A0A7G8BF61</accession>
<evidence type="ECO:0000256" key="1">
    <source>
        <dbReference type="SAM" id="Phobius"/>
    </source>
</evidence>
<evidence type="ECO:0000313" key="3">
    <source>
        <dbReference type="Proteomes" id="UP000515312"/>
    </source>
</evidence>
<feature type="transmembrane region" description="Helical" evidence="1">
    <location>
        <begin position="97"/>
        <end position="117"/>
    </location>
</feature>
<gene>
    <name evidence="2" type="ORF">H7849_19085</name>
</gene>
<keyword evidence="1" id="KW-1133">Transmembrane helix</keyword>